<dbReference type="InterPro" id="IPR045700">
    <property type="entry name" value="Rab3GAP1"/>
</dbReference>
<protein>
    <recommendedName>
        <fullName evidence="2">Rab3GAP catalytic subunit conserved domain-containing protein</fullName>
    </recommendedName>
</protein>
<gene>
    <name evidence="3" type="ORF">CB5_LOCUS24174</name>
</gene>
<feature type="region of interest" description="Disordered" evidence="1">
    <location>
        <begin position="70"/>
        <end position="94"/>
    </location>
</feature>
<dbReference type="Pfam" id="PF13890">
    <property type="entry name" value="Rab3-GTPase_cat"/>
    <property type="match status" value="1"/>
</dbReference>
<reference evidence="3" key="1">
    <citation type="submission" date="2020-07" db="EMBL/GenBank/DDBJ databases">
        <authorList>
            <person name="Lin J."/>
        </authorList>
    </citation>
    <scope>NUCLEOTIDE SEQUENCE</scope>
</reference>
<dbReference type="InterPro" id="IPR026147">
    <property type="entry name" value="Rab3GAP1_conserved"/>
</dbReference>
<dbReference type="GO" id="GO:0005096">
    <property type="term" value="F:GTPase activator activity"/>
    <property type="evidence" value="ECO:0007669"/>
    <property type="project" value="InterPro"/>
</dbReference>
<evidence type="ECO:0000259" key="2">
    <source>
        <dbReference type="Pfam" id="PF13890"/>
    </source>
</evidence>
<dbReference type="AlphaFoldDB" id="A0A6V7QCT9"/>
<dbReference type="EMBL" id="LR862135">
    <property type="protein sequence ID" value="CAD1840963.1"/>
    <property type="molecule type" value="Genomic_DNA"/>
</dbReference>
<accession>A0A6V7QCT9</accession>
<organism evidence="3">
    <name type="scientific">Ananas comosus var. bracteatus</name>
    <name type="common">red pineapple</name>
    <dbReference type="NCBI Taxonomy" id="296719"/>
    <lineage>
        <taxon>Eukaryota</taxon>
        <taxon>Viridiplantae</taxon>
        <taxon>Streptophyta</taxon>
        <taxon>Embryophyta</taxon>
        <taxon>Tracheophyta</taxon>
        <taxon>Spermatophyta</taxon>
        <taxon>Magnoliopsida</taxon>
        <taxon>Liliopsida</taxon>
        <taxon>Poales</taxon>
        <taxon>Bromeliaceae</taxon>
        <taxon>Bromelioideae</taxon>
        <taxon>Ananas</taxon>
    </lineage>
</organism>
<name>A0A6V7QCT9_ANACO</name>
<proteinExistence type="predicted"/>
<evidence type="ECO:0000313" key="3">
    <source>
        <dbReference type="EMBL" id="CAD1840963.1"/>
    </source>
</evidence>
<feature type="domain" description="Rab3GAP catalytic subunit conserved" evidence="2">
    <location>
        <begin position="1"/>
        <end position="137"/>
    </location>
</feature>
<dbReference type="PANTHER" id="PTHR21422">
    <property type="entry name" value="RAB3 GTPASE-ACTIVATING PROTEIN CATALYTIC SUBUNIT"/>
    <property type="match status" value="1"/>
</dbReference>
<sequence length="322" mass="36839">MLETGEPIYSPVTQEGPVLTEELIKEAEELVLRTGSVGAGCSQLLSDMQAFKATNPGCVLEDFVRWHSPPDWTADDRDDGSVDGEGSSRRGRLSRRMQKEGNLWRELWETAKALPAAEQTPLFDEDLAVESIFTALEDISPAKFFEQLFVSILSVGFAVAEAALPADSNLSKLFYECKDYISAVYLADLWNEKLDDICKVYETIEAIMVHPEEAIMISGQPDETNCAETKSRFKKLTSISSTKTDNHCGEELQRMRRSRKRKSQMRSTHIYFHIYLIRRYLYSLKRIQKQMHLHLLHQLPWMKASGLLFNNVSDMQVELYRE</sequence>
<dbReference type="PANTHER" id="PTHR21422:SF10">
    <property type="entry name" value="RAB3 GTPASE-ACTIVATING PROTEIN CATALYTIC SUBUNIT"/>
    <property type="match status" value="1"/>
</dbReference>
<evidence type="ECO:0000256" key="1">
    <source>
        <dbReference type="SAM" id="MobiDB-lite"/>
    </source>
</evidence>